<feature type="domain" description="RING-type" evidence="6">
    <location>
        <begin position="80"/>
        <end position="113"/>
    </location>
</feature>
<dbReference type="Gene3D" id="3.30.40.10">
    <property type="entry name" value="Zinc/RING finger domain, C3HC4 (zinc finger)"/>
    <property type="match status" value="1"/>
</dbReference>
<dbReference type="PROSITE" id="PS50089">
    <property type="entry name" value="ZF_RING_2"/>
    <property type="match status" value="1"/>
</dbReference>
<dbReference type="AlphaFoldDB" id="A0A8C5S3T5"/>
<evidence type="ECO:0000313" key="7">
    <source>
        <dbReference type="Ensembl" id="ENSLLTP00000012203.1"/>
    </source>
</evidence>
<evidence type="ECO:0000256" key="2">
    <source>
        <dbReference type="ARBA" id="ARBA00022771"/>
    </source>
</evidence>
<dbReference type="InterPro" id="IPR017907">
    <property type="entry name" value="Znf_RING_CS"/>
</dbReference>
<dbReference type="Ensembl" id="ENSLLTT00000012677.1">
    <property type="protein sequence ID" value="ENSLLTP00000012203.1"/>
    <property type="gene ID" value="ENSLLTG00000009361.1"/>
</dbReference>
<keyword evidence="8" id="KW-1185">Reference proteome</keyword>
<dbReference type="PROSITE" id="PS00518">
    <property type="entry name" value="ZF_RING_1"/>
    <property type="match status" value="1"/>
</dbReference>
<proteinExistence type="predicted"/>
<keyword evidence="3" id="KW-0862">Zinc</keyword>
<dbReference type="Proteomes" id="UP000694406">
    <property type="component" value="Unplaced"/>
</dbReference>
<evidence type="ECO:0000256" key="5">
    <source>
        <dbReference type="SAM" id="MobiDB-lite"/>
    </source>
</evidence>
<dbReference type="Pfam" id="PF14835">
    <property type="entry name" value="zf-RING_6"/>
    <property type="match status" value="1"/>
</dbReference>
<dbReference type="InterPro" id="IPR001841">
    <property type="entry name" value="Znf_RING"/>
</dbReference>
<keyword evidence="1" id="KW-0479">Metal-binding</keyword>
<organism evidence="7 8">
    <name type="scientific">Laticauda laticaudata</name>
    <name type="common">Blue-ringed sea krait</name>
    <name type="synonym">Blue-lipped sea krait</name>
    <dbReference type="NCBI Taxonomy" id="8630"/>
    <lineage>
        <taxon>Eukaryota</taxon>
        <taxon>Metazoa</taxon>
        <taxon>Chordata</taxon>
        <taxon>Craniata</taxon>
        <taxon>Vertebrata</taxon>
        <taxon>Euteleostomi</taxon>
        <taxon>Lepidosauria</taxon>
        <taxon>Squamata</taxon>
        <taxon>Bifurcata</taxon>
        <taxon>Unidentata</taxon>
        <taxon>Episquamata</taxon>
        <taxon>Toxicofera</taxon>
        <taxon>Serpentes</taxon>
        <taxon>Colubroidea</taxon>
        <taxon>Elapidae</taxon>
        <taxon>Laticaudinae</taxon>
        <taxon>Laticauda</taxon>
    </lineage>
</organism>
<dbReference type="GO" id="GO:0008270">
    <property type="term" value="F:zinc ion binding"/>
    <property type="evidence" value="ECO:0007669"/>
    <property type="project" value="UniProtKB-KW"/>
</dbReference>
<feature type="region of interest" description="Disordered" evidence="5">
    <location>
        <begin position="39"/>
        <end position="64"/>
    </location>
</feature>
<dbReference type="InterPro" id="IPR013083">
    <property type="entry name" value="Znf_RING/FYVE/PHD"/>
</dbReference>
<dbReference type="InterPro" id="IPR039503">
    <property type="entry name" value="BARD1_Znf-RING"/>
</dbReference>
<reference evidence="7" key="1">
    <citation type="submission" date="2025-08" db="UniProtKB">
        <authorList>
            <consortium name="Ensembl"/>
        </authorList>
    </citation>
    <scope>IDENTIFICATION</scope>
</reference>
<reference evidence="7" key="2">
    <citation type="submission" date="2025-09" db="UniProtKB">
        <authorList>
            <consortium name="Ensembl"/>
        </authorList>
    </citation>
    <scope>IDENTIFICATION</scope>
</reference>
<dbReference type="SMART" id="SM00184">
    <property type="entry name" value="RING"/>
    <property type="match status" value="1"/>
</dbReference>
<evidence type="ECO:0000256" key="3">
    <source>
        <dbReference type="ARBA" id="ARBA00022833"/>
    </source>
</evidence>
<evidence type="ECO:0000256" key="4">
    <source>
        <dbReference type="PROSITE-ProRule" id="PRU00175"/>
    </source>
</evidence>
<keyword evidence="2 4" id="KW-0863">Zinc-finger</keyword>
<evidence type="ECO:0000313" key="8">
    <source>
        <dbReference type="Proteomes" id="UP000694406"/>
    </source>
</evidence>
<evidence type="ECO:0000256" key="1">
    <source>
        <dbReference type="ARBA" id="ARBA00022723"/>
    </source>
</evidence>
<dbReference type="SUPFAM" id="SSF57850">
    <property type="entry name" value="RING/U-box"/>
    <property type="match status" value="1"/>
</dbReference>
<sequence>MRVLHKSQSAQFEPILRGWVCLPPGLYLGGKGRIMRPGIVRSRSGNEPAGHMAQEQPPQSGSPWKETRLALRSLAECLKCSLCTNILKKPMNLGTCEHIFCLACVGTACPICQVPIMKQEVKINEKLDIIIKLYSKLQTWQDKNFSDPEDNLSALGKKVEEAETKKKQIKICFSPHSRKLKFTLKRSPKKLEQLKESVKDSGSCNFTSIYDFVSSPPHEKPFREEQTQQEYKKLRKNILKSFSKQGDTFRGQQENSSERYKVGLNESKGPIPSSGSKNTSVLRLITGTEFTETAGELSTSNVRPVKPKEKSSNCNFSLMPNVFVGDLTSEEWPSLSKETTQLKCDRQFAGSPISLPKCHKTKKGTIQRKSRLLKKASEQLPGNSVAAFPLRDCAVSSPSLPLPGITSPLRNLEDFACASDPELPKVSRNCAEKEVFLKKFPKNLSAKRNHKGESLLHTASIEVN</sequence>
<protein>
    <recommendedName>
        <fullName evidence="6">RING-type domain-containing protein</fullName>
    </recommendedName>
</protein>
<dbReference type="GeneTree" id="ENSGT00940000156532"/>
<accession>A0A8C5S3T5</accession>
<evidence type="ECO:0000259" key="6">
    <source>
        <dbReference type="PROSITE" id="PS50089"/>
    </source>
</evidence>
<name>A0A8C5S3T5_LATLA</name>